<evidence type="ECO:0000313" key="1">
    <source>
        <dbReference type="EMBL" id="KAI3675367.1"/>
    </source>
</evidence>
<reference evidence="2" key="1">
    <citation type="journal article" date="2022" name="Mol. Ecol. Resour.">
        <title>The genomes of chicory, endive, great burdock and yacon provide insights into Asteraceae palaeo-polyploidization history and plant inulin production.</title>
        <authorList>
            <person name="Fan W."/>
            <person name="Wang S."/>
            <person name="Wang H."/>
            <person name="Wang A."/>
            <person name="Jiang F."/>
            <person name="Liu H."/>
            <person name="Zhao H."/>
            <person name="Xu D."/>
            <person name="Zhang Y."/>
        </authorList>
    </citation>
    <scope>NUCLEOTIDE SEQUENCE [LARGE SCALE GENOMIC DNA]</scope>
    <source>
        <strain evidence="2">cv. Yunnan</strain>
    </source>
</reference>
<reference evidence="1 2" key="2">
    <citation type="journal article" date="2022" name="Mol. Ecol. Resour.">
        <title>The genomes of chicory, endive, great burdock and yacon provide insights into Asteraceae paleo-polyploidization history and plant inulin production.</title>
        <authorList>
            <person name="Fan W."/>
            <person name="Wang S."/>
            <person name="Wang H."/>
            <person name="Wang A."/>
            <person name="Jiang F."/>
            <person name="Liu H."/>
            <person name="Zhao H."/>
            <person name="Xu D."/>
            <person name="Zhang Y."/>
        </authorList>
    </citation>
    <scope>NUCLEOTIDE SEQUENCE [LARGE SCALE GENOMIC DNA]</scope>
    <source>
        <strain evidence="2">cv. Yunnan</strain>
        <tissue evidence="1">Leaves</tissue>
    </source>
</reference>
<gene>
    <name evidence="1" type="ORF">L1987_84956</name>
</gene>
<keyword evidence="2" id="KW-1185">Reference proteome</keyword>
<name>A0ACB8XW11_9ASTR</name>
<dbReference type="Proteomes" id="UP001056120">
    <property type="component" value="Linkage Group LG29"/>
</dbReference>
<dbReference type="EMBL" id="CM042046">
    <property type="protein sequence ID" value="KAI3675367.1"/>
    <property type="molecule type" value="Genomic_DNA"/>
</dbReference>
<evidence type="ECO:0000313" key="2">
    <source>
        <dbReference type="Proteomes" id="UP001056120"/>
    </source>
</evidence>
<sequence>MYQGGKIDPAVACQGSEMINRALKLHDRSGFSLLDLVTDGDIFIISLTSSSRPRLEMLCRRWVPSCWADDGSLLSGVMNKRLELGNDTPGLTLGAMQ</sequence>
<accession>A0ACB8XW11</accession>
<comment type="caution">
    <text evidence="1">The sequence shown here is derived from an EMBL/GenBank/DDBJ whole genome shotgun (WGS) entry which is preliminary data.</text>
</comment>
<organism evidence="1 2">
    <name type="scientific">Smallanthus sonchifolius</name>
    <dbReference type="NCBI Taxonomy" id="185202"/>
    <lineage>
        <taxon>Eukaryota</taxon>
        <taxon>Viridiplantae</taxon>
        <taxon>Streptophyta</taxon>
        <taxon>Embryophyta</taxon>
        <taxon>Tracheophyta</taxon>
        <taxon>Spermatophyta</taxon>
        <taxon>Magnoliopsida</taxon>
        <taxon>eudicotyledons</taxon>
        <taxon>Gunneridae</taxon>
        <taxon>Pentapetalae</taxon>
        <taxon>asterids</taxon>
        <taxon>campanulids</taxon>
        <taxon>Asterales</taxon>
        <taxon>Asteraceae</taxon>
        <taxon>Asteroideae</taxon>
        <taxon>Heliantheae alliance</taxon>
        <taxon>Millerieae</taxon>
        <taxon>Smallanthus</taxon>
    </lineage>
</organism>
<protein>
    <submittedName>
        <fullName evidence="1">Uncharacterized protein</fullName>
    </submittedName>
</protein>
<proteinExistence type="predicted"/>